<protein>
    <submittedName>
        <fullName evidence="1">Uncharacterized protein</fullName>
    </submittedName>
</protein>
<dbReference type="EMBL" id="CM037157">
    <property type="protein sequence ID" value="KAH7849235.1"/>
    <property type="molecule type" value="Genomic_DNA"/>
</dbReference>
<name>A0ACB7Y6N0_9ERIC</name>
<evidence type="ECO:0000313" key="2">
    <source>
        <dbReference type="Proteomes" id="UP000828048"/>
    </source>
</evidence>
<evidence type="ECO:0000313" key="1">
    <source>
        <dbReference type="EMBL" id="KAH7849235.1"/>
    </source>
</evidence>
<keyword evidence="2" id="KW-1185">Reference proteome</keyword>
<comment type="caution">
    <text evidence="1">The sequence shown here is derived from an EMBL/GenBank/DDBJ whole genome shotgun (WGS) entry which is preliminary data.</text>
</comment>
<dbReference type="Proteomes" id="UP000828048">
    <property type="component" value="Chromosome 7"/>
</dbReference>
<reference evidence="1 2" key="1">
    <citation type="journal article" date="2021" name="Hortic Res">
        <title>High-quality reference genome and annotation aids understanding of berry development for evergreen blueberry (Vaccinium darrowii).</title>
        <authorList>
            <person name="Yu J."/>
            <person name="Hulse-Kemp A.M."/>
            <person name="Babiker E."/>
            <person name="Staton M."/>
        </authorList>
    </citation>
    <scope>NUCLEOTIDE SEQUENCE [LARGE SCALE GENOMIC DNA]</scope>
    <source>
        <strain evidence="2">cv. NJ 8807/NJ 8810</strain>
        <tissue evidence="1">Young leaf</tissue>
    </source>
</reference>
<sequence>MEFCAKIANQLMLKKIQNGFSKNIVSSSLSIDAVLNMLAAGSTGRTLERMLSFLGSQSVDEINAKLRKMMAVAEGCESSEDASNGLILTVINGAWVDQRFPLVHKYKEEVLKGIFKCEANTVDFTTNADQVVDEINSWANTASRGLIKDILKSIPRKTALVLANAIYFKGT</sequence>
<proteinExistence type="predicted"/>
<organism evidence="1 2">
    <name type="scientific">Vaccinium darrowii</name>
    <dbReference type="NCBI Taxonomy" id="229202"/>
    <lineage>
        <taxon>Eukaryota</taxon>
        <taxon>Viridiplantae</taxon>
        <taxon>Streptophyta</taxon>
        <taxon>Embryophyta</taxon>
        <taxon>Tracheophyta</taxon>
        <taxon>Spermatophyta</taxon>
        <taxon>Magnoliopsida</taxon>
        <taxon>eudicotyledons</taxon>
        <taxon>Gunneridae</taxon>
        <taxon>Pentapetalae</taxon>
        <taxon>asterids</taxon>
        <taxon>Ericales</taxon>
        <taxon>Ericaceae</taxon>
        <taxon>Vaccinioideae</taxon>
        <taxon>Vaccinieae</taxon>
        <taxon>Vaccinium</taxon>
    </lineage>
</organism>
<gene>
    <name evidence="1" type="ORF">Vadar_015002</name>
</gene>
<accession>A0ACB7Y6N0</accession>